<dbReference type="InterPro" id="IPR015942">
    <property type="entry name" value="Asp/Glu/hydantoin_racemase"/>
</dbReference>
<comment type="pathway">
    <text evidence="8">Cell wall biogenesis; peptidoglycan biosynthesis.</text>
</comment>
<keyword evidence="5 8" id="KW-0413">Isomerase</keyword>
<dbReference type="InterPro" id="IPR004391">
    <property type="entry name" value="Glu_race"/>
</dbReference>
<dbReference type="InterPro" id="IPR033134">
    <property type="entry name" value="Asp/Glu_racemase_AS_2"/>
</dbReference>
<comment type="function">
    <text evidence="8">Provides the (R)-glutamate required for cell wall biosynthesis.</text>
</comment>
<dbReference type="InterPro" id="IPR001920">
    <property type="entry name" value="Asp/Glu_race"/>
</dbReference>
<gene>
    <name evidence="8" type="primary">murI</name>
    <name evidence="9" type="ORF">IAC50_05320</name>
</gene>
<proteinExistence type="inferred from homology"/>
<dbReference type="FunFam" id="3.40.50.1860:FF:000002">
    <property type="entry name" value="Glutamate racemase"/>
    <property type="match status" value="1"/>
</dbReference>
<dbReference type="GO" id="GO:0071555">
    <property type="term" value="P:cell wall organization"/>
    <property type="evidence" value="ECO:0007669"/>
    <property type="project" value="UniProtKB-KW"/>
</dbReference>
<keyword evidence="6 8" id="KW-0961">Cell wall biogenesis/degradation</keyword>
<dbReference type="GO" id="GO:0008360">
    <property type="term" value="P:regulation of cell shape"/>
    <property type="evidence" value="ECO:0007669"/>
    <property type="project" value="UniProtKB-KW"/>
</dbReference>
<dbReference type="PANTHER" id="PTHR21198">
    <property type="entry name" value="GLUTAMATE RACEMASE"/>
    <property type="match status" value="1"/>
</dbReference>
<evidence type="ECO:0000256" key="3">
    <source>
        <dbReference type="ARBA" id="ARBA00022960"/>
    </source>
</evidence>
<evidence type="ECO:0000256" key="8">
    <source>
        <dbReference type="HAMAP-Rule" id="MF_00258"/>
    </source>
</evidence>
<feature type="binding site" evidence="8">
    <location>
        <begin position="10"/>
        <end position="11"/>
    </location>
    <ligand>
        <name>substrate</name>
    </ligand>
</feature>
<evidence type="ECO:0000256" key="4">
    <source>
        <dbReference type="ARBA" id="ARBA00022984"/>
    </source>
</evidence>
<reference evidence="9" key="2">
    <citation type="journal article" date="2021" name="PeerJ">
        <title>Extensive microbial diversity within the chicken gut microbiome revealed by metagenomics and culture.</title>
        <authorList>
            <person name="Gilroy R."/>
            <person name="Ravi A."/>
            <person name="Getino M."/>
            <person name="Pursley I."/>
            <person name="Horton D.L."/>
            <person name="Alikhan N.F."/>
            <person name="Baker D."/>
            <person name="Gharbi K."/>
            <person name="Hall N."/>
            <person name="Watson M."/>
            <person name="Adriaenssens E.M."/>
            <person name="Foster-Nyarko E."/>
            <person name="Jarju S."/>
            <person name="Secka A."/>
            <person name="Antonio M."/>
            <person name="Oren A."/>
            <person name="Chaudhuri R.R."/>
            <person name="La Ragione R."/>
            <person name="Hildebrand F."/>
            <person name="Pallen M.J."/>
        </authorList>
    </citation>
    <scope>NUCLEOTIDE SEQUENCE</scope>
    <source>
        <strain evidence="9">ChiHcec3-6078</strain>
    </source>
</reference>
<dbReference type="PROSITE" id="PS00924">
    <property type="entry name" value="ASP_GLU_RACEMASE_2"/>
    <property type="match status" value="1"/>
</dbReference>
<dbReference type="Pfam" id="PF01177">
    <property type="entry name" value="Asp_Glu_race"/>
    <property type="match status" value="1"/>
</dbReference>
<feature type="binding site" evidence="8">
    <location>
        <begin position="74"/>
        <end position="75"/>
    </location>
    <ligand>
        <name>substrate</name>
    </ligand>
</feature>
<comment type="catalytic activity">
    <reaction evidence="1 8">
        <text>L-glutamate = D-glutamate</text>
        <dbReference type="Rhea" id="RHEA:12813"/>
        <dbReference type="ChEBI" id="CHEBI:29985"/>
        <dbReference type="ChEBI" id="CHEBI:29986"/>
        <dbReference type="EC" id="5.1.1.3"/>
    </reaction>
</comment>
<dbReference type="EMBL" id="DVMP01000095">
    <property type="protein sequence ID" value="HIU25897.1"/>
    <property type="molecule type" value="Genomic_DNA"/>
</dbReference>
<keyword evidence="4 8" id="KW-0573">Peptidoglycan synthesis</keyword>
<name>A0A9D1L794_9FIRM</name>
<evidence type="ECO:0000313" key="9">
    <source>
        <dbReference type="EMBL" id="HIU25897.1"/>
    </source>
</evidence>
<dbReference type="GO" id="GO:0009252">
    <property type="term" value="P:peptidoglycan biosynthetic process"/>
    <property type="evidence" value="ECO:0007669"/>
    <property type="project" value="UniProtKB-UniRule"/>
</dbReference>
<feature type="binding site" evidence="8">
    <location>
        <begin position="188"/>
        <end position="189"/>
    </location>
    <ligand>
        <name>substrate</name>
    </ligand>
</feature>
<evidence type="ECO:0000256" key="5">
    <source>
        <dbReference type="ARBA" id="ARBA00023235"/>
    </source>
</evidence>
<evidence type="ECO:0000256" key="7">
    <source>
        <dbReference type="ARBA" id="ARBA00070053"/>
    </source>
</evidence>
<dbReference type="GO" id="GO:0008881">
    <property type="term" value="F:glutamate racemase activity"/>
    <property type="evidence" value="ECO:0007669"/>
    <property type="project" value="UniProtKB-UniRule"/>
</dbReference>
<feature type="binding site" evidence="8">
    <location>
        <begin position="42"/>
        <end position="43"/>
    </location>
    <ligand>
        <name>substrate</name>
    </ligand>
</feature>
<dbReference type="SUPFAM" id="SSF53681">
    <property type="entry name" value="Aspartate/glutamate racemase"/>
    <property type="match status" value="2"/>
</dbReference>
<dbReference type="PANTHER" id="PTHR21198:SF2">
    <property type="entry name" value="GLUTAMATE RACEMASE"/>
    <property type="match status" value="1"/>
</dbReference>
<organism evidence="9 10">
    <name type="scientific">Candidatus Allocopromorpha excrementigallinarum</name>
    <dbReference type="NCBI Taxonomy" id="2840742"/>
    <lineage>
        <taxon>Bacteria</taxon>
        <taxon>Bacillati</taxon>
        <taxon>Bacillota</taxon>
        <taxon>Clostridia</taxon>
        <taxon>Eubacteriales</taxon>
        <taxon>Eubacteriaceae</taxon>
        <taxon>Eubacteriaceae incertae sedis</taxon>
        <taxon>Candidatus Allocopromorpha</taxon>
    </lineage>
</organism>
<comment type="caution">
    <text evidence="9">The sequence shown here is derived from an EMBL/GenBank/DDBJ whole genome shotgun (WGS) entry which is preliminary data.</text>
</comment>
<dbReference type="EC" id="5.1.1.3" evidence="2 8"/>
<evidence type="ECO:0000256" key="1">
    <source>
        <dbReference type="ARBA" id="ARBA00001602"/>
    </source>
</evidence>
<dbReference type="HAMAP" id="MF_00258">
    <property type="entry name" value="Glu_racemase"/>
    <property type="match status" value="1"/>
</dbReference>
<sequence>MDNRPIGFFDSGLGGLTCIPYLMEKLPSEKIIYFGDTARTPYGSKAVRTIKSFSMEIADFLVKNHVKMIVIACNTVSATCLEDLRRRFPEIPVLGIIEPAARQVSAECTEESRLGIIGTKVTIESGAYEKSIRKYNPDIKIYETPCPAFVPLIEEGIIENDIMDLTIKYYMDDFIEKNSIDTVILGCTHYPLISGNIERIYPGIRIINPSSVIAGSIEQVLRERDMLAGASSIKNVFYASDLSENFVNMIDYIFKEKDDDRKVRFLNFDLERMEEDGYK</sequence>
<dbReference type="Gene3D" id="3.40.50.1860">
    <property type="match status" value="2"/>
</dbReference>
<dbReference type="Proteomes" id="UP000824090">
    <property type="component" value="Unassembled WGS sequence"/>
</dbReference>
<reference evidence="9" key="1">
    <citation type="submission" date="2020-10" db="EMBL/GenBank/DDBJ databases">
        <authorList>
            <person name="Gilroy R."/>
        </authorList>
    </citation>
    <scope>NUCLEOTIDE SEQUENCE</scope>
    <source>
        <strain evidence="9">ChiHcec3-6078</strain>
    </source>
</reference>
<keyword evidence="3 8" id="KW-0133">Cell shape</keyword>
<feature type="active site" description="Proton donor/acceptor" evidence="8">
    <location>
        <position position="73"/>
    </location>
</feature>
<evidence type="ECO:0000313" key="10">
    <source>
        <dbReference type="Proteomes" id="UP000824090"/>
    </source>
</evidence>
<protein>
    <recommendedName>
        <fullName evidence="7 8">Glutamate racemase</fullName>
        <ecNumber evidence="2 8">5.1.1.3</ecNumber>
    </recommendedName>
</protein>
<comment type="similarity">
    <text evidence="8">Belongs to the aspartate/glutamate racemases family.</text>
</comment>
<accession>A0A9D1L794</accession>
<evidence type="ECO:0000256" key="2">
    <source>
        <dbReference type="ARBA" id="ARBA00013090"/>
    </source>
</evidence>
<dbReference type="NCBIfam" id="TIGR00067">
    <property type="entry name" value="glut_race"/>
    <property type="match status" value="1"/>
</dbReference>
<dbReference type="AlphaFoldDB" id="A0A9D1L794"/>
<evidence type="ECO:0000256" key="6">
    <source>
        <dbReference type="ARBA" id="ARBA00023316"/>
    </source>
</evidence>
<feature type="active site" description="Proton donor/acceptor" evidence="8">
    <location>
        <position position="187"/>
    </location>
</feature>